<name>A0A6V7W241_MELEN</name>
<evidence type="ECO:0000313" key="2">
    <source>
        <dbReference type="Proteomes" id="UP000580250"/>
    </source>
</evidence>
<reference evidence="1 2" key="1">
    <citation type="submission" date="2020-08" db="EMBL/GenBank/DDBJ databases">
        <authorList>
            <person name="Koutsovoulos G."/>
            <person name="Danchin GJ E."/>
        </authorList>
    </citation>
    <scope>NUCLEOTIDE SEQUENCE [LARGE SCALE GENOMIC DNA]</scope>
</reference>
<organism evidence="1 2">
    <name type="scientific">Meloidogyne enterolobii</name>
    <name type="common">Root-knot nematode worm</name>
    <name type="synonym">Meloidogyne mayaguensis</name>
    <dbReference type="NCBI Taxonomy" id="390850"/>
    <lineage>
        <taxon>Eukaryota</taxon>
        <taxon>Metazoa</taxon>
        <taxon>Ecdysozoa</taxon>
        <taxon>Nematoda</taxon>
        <taxon>Chromadorea</taxon>
        <taxon>Rhabditida</taxon>
        <taxon>Tylenchina</taxon>
        <taxon>Tylenchomorpha</taxon>
        <taxon>Tylenchoidea</taxon>
        <taxon>Meloidogynidae</taxon>
        <taxon>Meloidogyninae</taxon>
        <taxon>Meloidogyne</taxon>
    </lineage>
</organism>
<proteinExistence type="predicted"/>
<dbReference type="AlphaFoldDB" id="A0A6V7W241"/>
<evidence type="ECO:0000313" key="1">
    <source>
        <dbReference type="EMBL" id="CAD2181246.1"/>
    </source>
</evidence>
<comment type="caution">
    <text evidence="1">The sequence shown here is derived from an EMBL/GenBank/DDBJ whole genome shotgun (WGS) entry which is preliminary data.</text>
</comment>
<sequence length="182" mass="21317">MDIEREMRTMRRMIDDLYCENNTLKSQVGAQHLKICSILRNSRLDQRAIVQLYLRQERLETWAERNGYPRPPVPLMGPRVRMLRDRMERRIARLRAIQQRRQQREGQGQDVPAVAVQQVEENEERNVPQQVEGQACMRCGSTRVFPFPICGHNVYCFECCRGTYPPLDCPICPADDPSVEEN</sequence>
<dbReference type="EMBL" id="CAJEWN010000395">
    <property type="protein sequence ID" value="CAD2181246.1"/>
    <property type="molecule type" value="Genomic_DNA"/>
</dbReference>
<gene>
    <name evidence="1" type="ORF">MENT_LOCUS33381</name>
</gene>
<accession>A0A6V7W241</accession>
<dbReference type="Proteomes" id="UP000580250">
    <property type="component" value="Unassembled WGS sequence"/>
</dbReference>
<protein>
    <submittedName>
        <fullName evidence="1">Uncharacterized protein</fullName>
    </submittedName>
</protein>